<dbReference type="NCBIfam" id="TIGR00087">
    <property type="entry name" value="surE"/>
    <property type="match status" value="1"/>
</dbReference>
<keyword evidence="5" id="KW-0378">Hydrolase</keyword>
<evidence type="ECO:0000259" key="6">
    <source>
        <dbReference type="Pfam" id="PF01975"/>
    </source>
</evidence>
<dbReference type="GO" id="GO:0000166">
    <property type="term" value="F:nucleotide binding"/>
    <property type="evidence" value="ECO:0007669"/>
    <property type="project" value="UniProtKB-KW"/>
</dbReference>
<organism evidence="7">
    <name type="scientific">gut metagenome</name>
    <dbReference type="NCBI Taxonomy" id="749906"/>
    <lineage>
        <taxon>unclassified sequences</taxon>
        <taxon>metagenomes</taxon>
        <taxon>organismal metagenomes</taxon>
    </lineage>
</organism>
<dbReference type="GO" id="GO:0046872">
    <property type="term" value="F:metal ion binding"/>
    <property type="evidence" value="ECO:0007669"/>
    <property type="project" value="UniProtKB-KW"/>
</dbReference>
<dbReference type="SUPFAM" id="SSF64167">
    <property type="entry name" value="SurE-like"/>
    <property type="match status" value="1"/>
</dbReference>
<dbReference type="GO" id="GO:0004309">
    <property type="term" value="F:exopolyphosphatase activity"/>
    <property type="evidence" value="ECO:0007669"/>
    <property type="project" value="TreeGrafter"/>
</dbReference>
<keyword evidence="3" id="KW-0479">Metal-binding</keyword>
<sequence length="248" mass="27377">MAIRPYLLISNDDGVTAPGIQFLVEALRPYADILVMAPDSARSGFSCSITSAQPIIYKVLREEEGLTVCSCSGTPTDCVKMALNLFPDRRPDLVIGGINHGDNSSVNAHYSGTMGVAIEGALQGFPSIAFSLCDHCWDADFEPLRPYLVDFMYKSLALALPPFTCLNVNFPAVSKFKGVKVCRMAHSRWTKEVEERKHPWGGKYYWLVGENIELEPEATDTDRWALAHGYVAVTPMQLDVTAKELVEV</sequence>
<feature type="non-terminal residue" evidence="7">
    <location>
        <position position="248"/>
    </location>
</feature>
<dbReference type="InterPro" id="IPR002828">
    <property type="entry name" value="SurE-like_Pase/nucleotidase"/>
</dbReference>
<evidence type="ECO:0000313" key="7">
    <source>
        <dbReference type="EMBL" id="EJX08176.1"/>
    </source>
</evidence>
<proteinExistence type="inferred from homology"/>
<gene>
    <name evidence="7" type="ORF">EVA_03704</name>
</gene>
<dbReference type="InterPro" id="IPR030048">
    <property type="entry name" value="SurE"/>
</dbReference>
<evidence type="ECO:0000256" key="4">
    <source>
        <dbReference type="ARBA" id="ARBA00022741"/>
    </source>
</evidence>
<dbReference type="Gene3D" id="3.40.1210.10">
    <property type="entry name" value="Survival protein SurE-like phosphatase/nucleotidase"/>
    <property type="match status" value="1"/>
</dbReference>
<keyword evidence="2" id="KW-0963">Cytoplasm</keyword>
<comment type="caution">
    <text evidence="7">The sequence shown here is derived from an EMBL/GenBank/DDBJ whole genome shotgun (WGS) entry which is preliminary data.</text>
</comment>
<dbReference type="EMBL" id="AMCI01000685">
    <property type="protein sequence ID" value="EJX08176.1"/>
    <property type="molecule type" value="Genomic_DNA"/>
</dbReference>
<dbReference type="GO" id="GO:0008254">
    <property type="term" value="F:3'-nucleotidase activity"/>
    <property type="evidence" value="ECO:0007669"/>
    <property type="project" value="TreeGrafter"/>
</dbReference>
<evidence type="ECO:0000256" key="1">
    <source>
        <dbReference type="ARBA" id="ARBA00011062"/>
    </source>
</evidence>
<dbReference type="AlphaFoldDB" id="J9D639"/>
<dbReference type="HAMAP" id="MF_00060">
    <property type="entry name" value="SurE"/>
    <property type="match status" value="1"/>
</dbReference>
<dbReference type="NCBIfam" id="NF001492">
    <property type="entry name" value="PRK00346.2-2"/>
    <property type="match status" value="1"/>
</dbReference>
<accession>J9D639</accession>
<comment type="similarity">
    <text evidence="1">Belongs to the SurE nucleotidase family.</text>
</comment>
<protein>
    <submittedName>
        <fullName evidence="7">Stationary phase survival protein SurE</fullName>
    </submittedName>
</protein>
<evidence type="ECO:0000256" key="2">
    <source>
        <dbReference type="ARBA" id="ARBA00022490"/>
    </source>
</evidence>
<feature type="domain" description="Survival protein SurE-like phosphatase/nucleotidase" evidence="6">
    <location>
        <begin position="8"/>
        <end position="190"/>
    </location>
</feature>
<dbReference type="PANTHER" id="PTHR30457:SF12">
    <property type="entry name" value="5'_3'-NUCLEOTIDASE SURE"/>
    <property type="match status" value="1"/>
</dbReference>
<dbReference type="GO" id="GO:0008253">
    <property type="term" value="F:5'-nucleotidase activity"/>
    <property type="evidence" value="ECO:0007669"/>
    <property type="project" value="TreeGrafter"/>
</dbReference>
<dbReference type="InterPro" id="IPR036523">
    <property type="entry name" value="SurE-like_sf"/>
</dbReference>
<keyword evidence="4" id="KW-0547">Nucleotide-binding</keyword>
<name>J9D639_9ZZZZ</name>
<evidence type="ECO:0000256" key="5">
    <source>
        <dbReference type="ARBA" id="ARBA00022801"/>
    </source>
</evidence>
<dbReference type="PANTHER" id="PTHR30457">
    <property type="entry name" value="5'-NUCLEOTIDASE SURE"/>
    <property type="match status" value="1"/>
</dbReference>
<dbReference type="Pfam" id="PF01975">
    <property type="entry name" value="SurE"/>
    <property type="match status" value="1"/>
</dbReference>
<evidence type="ECO:0000256" key="3">
    <source>
        <dbReference type="ARBA" id="ARBA00022723"/>
    </source>
</evidence>
<reference evidence="7" key="1">
    <citation type="journal article" date="2012" name="PLoS ONE">
        <title>Gene sets for utilization of primary and secondary nutrition supplies in the distal gut of endangered iberian lynx.</title>
        <authorList>
            <person name="Alcaide M."/>
            <person name="Messina E."/>
            <person name="Richter M."/>
            <person name="Bargiela R."/>
            <person name="Peplies J."/>
            <person name="Huws S.A."/>
            <person name="Newbold C.J."/>
            <person name="Golyshin P.N."/>
            <person name="Simon M.A."/>
            <person name="Lopez G."/>
            <person name="Yakimov M.M."/>
            <person name="Ferrer M."/>
        </authorList>
    </citation>
    <scope>NUCLEOTIDE SEQUENCE</scope>
</reference>